<dbReference type="GO" id="GO:0051536">
    <property type="term" value="F:iron-sulfur cluster binding"/>
    <property type="evidence" value="ECO:0007669"/>
    <property type="project" value="UniProtKB-KW"/>
</dbReference>
<dbReference type="SFLD" id="SFLDS00029">
    <property type="entry name" value="Radical_SAM"/>
    <property type="match status" value="1"/>
</dbReference>
<keyword evidence="4" id="KW-0411">Iron-sulfur</keyword>
<dbReference type="EMBL" id="VIRS01000016">
    <property type="protein sequence ID" value="TQS42792.1"/>
    <property type="molecule type" value="Genomic_DNA"/>
</dbReference>
<proteinExistence type="predicted"/>
<dbReference type="PANTHER" id="PTHR11228:SF34">
    <property type="entry name" value="TUNGSTEN-CONTAINING ALDEHYDE FERREDOXIN OXIDOREDUCTASE COFACTOR MODIFYING PROTEIN"/>
    <property type="match status" value="1"/>
</dbReference>
<evidence type="ECO:0000313" key="6">
    <source>
        <dbReference type="EMBL" id="TQS42792.1"/>
    </source>
</evidence>
<dbReference type="AlphaFoldDB" id="A0A545AN88"/>
<dbReference type="InterPro" id="IPR058240">
    <property type="entry name" value="rSAM_sf"/>
</dbReference>
<accession>A0A545AN88</accession>
<evidence type="ECO:0000256" key="2">
    <source>
        <dbReference type="ARBA" id="ARBA00022723"/>
    </source>
</evidence>
<organism evidence="6 7">
    <name type="scientific">Cryptosporangium phraense</name>
    <dbReference type="NCBI Taxonomy" id="2593070"/>
    <lineage>
        <taxon>Bacteria</taxon>
        <taxon>Bacillati</taxon>
        <taxon>Actinomycetota</taxon>
        <taxon>Actinomycetes</taxon>
        <taxon>Cryptosporangiales</taxon>
        <taxon>Cryptosporangiaceae</taxon>
        <taxon>Cryptosporangium</taxon>
    </lineage>
</organism>
<dbReference type="PROSITE" id="PS51918">
    <property type="entry name" value="RADICAL_SAM"/>
    <property type="match status" value="1"/>
</dbReference>
<dbReference type="OrthoDB" id="9782387at2"/>
<dbReference type="Proteomes" id="UP000317982">
    <property type="component" value="Unassembled WGS sequence"/>
</dbReference>
<dbReference type="SUPFAM" id="SSF102114">
    <property type="entry name" value="Radical SAM enzymes"/>
    <property type="match status" value="1"/>
</dbReference>
<dbReference type="GO" id="GO:0003824">
    <property type="term" value="F:catalytic activity"/>
    <property type="evidence" value="ECO:0007669"/>
    <property type="project" value="InterPro"/>
</dbReference>
<dbReference type="InterPro" id="IPR050377">
    <property type="entry name" value="Radical_SAM_PqqE_MftC-like"/>
</dbReference>
<keyword evidence="2" id="KW-0479">Metal-binding</keyword>
<evidence type="ECO:0000313" key="7">
    <source>
        <dbReference type="Proteomes" id="UP000317982"/>
    </source>
</evidence>
<dbReference type="SFLD" id="SFLDG01067">
    <property type="entry name" value="SPASM/twitch_domain_containing"/>
    <property type="match status" value="1"/>
</dbReference>
<keyword evidence="3" id="KW-0408">Iron</keyword>
<evidence type="ECO:0000256" key="1">
    <source>
        <dbReference type="ARBA" id="ARBA00022691"/>
    </source>
</evidence>
<dbReference type="Pfam" id="PF04055">
    <property type="entry name" value="Radical_SAM"/>
    <property type="match status" value="1"/>
</dbReference>
<protein>
    <submittedName>
        <fullName evidence="6">Radical SAM protein</fullName>
    </submittedName>
</protein>
<reference evidence="6 7" key="1">
    <citation type="submission" date="2019-07" db="EMBL/GenBank/DDBJ databases">
        <title>Cryptosporangium phraense sp. nov., isolated from plant litter.</title>
        <authorList>
            <person name="Suriyachadkun C."/>
        </authorList>
    </citation>
    <scope>NUCLEOTIDE SEQUENCE [LARGE SCALE GENOMIC DNA]</scope>
    <source>
        <strain evidence="6 7">A-T 5661</strain>
    </source>
</reference>
<dbReference type="PANTHER" id="PTHR11228">
    <property type="entry name" value="RADICAL SAM DOMAIN PROTEIN"/>
    <property type="match status" value="1"/>
</dbReference>
<dbReference type="CDD" id="cd01335">
    <property type="entry name" value="Radical_SAM"/>
    <property type="match status" value="1"/>
</dbReference>
<dbReference type="InParanoid" id="A0A545AN88"/>
<dbReference type="InterPro" id="IPR007197">
    <property type="entry name" value="rSAM"/>
</dbReference>
<evidence type="ECO:0000256" key="3">
    <source>
        <dbReference type="ARBA" id="ARBA00023004"/>
    </source>
</evidence>
<keyword evidence="7" id="KW-1185">Reference proteome</keyword>
<evidence type="ECO:0000256" key="4">
    <source>
        <dbReference type="ARBA" id="ARBA00023014"/>
    </source>
</evidence>
<comment type="caution">
    <text evidence="6">The sequence shown here is derived from an EMBL/GenBank/DDBJ whole genome shotgun (WGS) entry which is preliminary data.</text>
</comment>
<sequence length="345" mass="37279">MPRDVTLLWGLRSPCAFGCPHCYFGTIEEHKDNPPGQLGVLSHLSRSDLPGEALTAFARTLAGSDVERVVIAGGEPLDWPGALELIALIKEAGCQVVVATNAIPLTRPHVAERLVALGVDGVSVSLDSADADANDRMRPSRSGRLGYHDVLHGIRALLQARAGGPAPRVGVYTVVIRSRPQEITGMARLAADLGVDYYVPQPISLAPDHTLFSQMAHTPADVDDVAEQLDGLYRDPHGLVLPDPSYVQRFLAAISTHDSGHVPDCFGGARLFFIQPDGLVWDCPSDRRIAATSPEHRRSIRGADARTLFAARPACTNCALFSRDCVNMWPLVLDMPRLLNAEVPR</sequence>
<evidence type="ECO:0000259" key="5">
    <source>
        <dbReference type="PROSITE" id="PS51918"/>
    </source>
</evidence>
<dbReference type="Gene3D" id="3.20.20.70">
    <property type="entry name" value="Aldolase class I"/>
    <property type="match status" value="1"/>
</dbReference>
<name>A0A545AN88_9ACTN</name>
<dbReference type="InterPro" id="IPR013785">
    <property type="entry name" value="Aldolase_TIM"/>
</dbReference>
<dbReference type="SMART" id="SM00729">
    <property type="entry name" value="Elp3"/>
    <property type="match status" value="1"/>
</dbReference>
<feature type="domain" description="Radical SAM core" evidence="5">
    <location>
        <begin position="1"/>
        <end position="243"/>
    </location>
</feature>
<keyword evidence="1" id="KW-0949">S-adenosyl-L-methionine</keyword>
<gene>
    <name evidence="6" type="ORF">FL583_22290</name>
</gene>
<dbReference type="InterPro" id="IPR006638">
    <property type="entry name" value="Elp3/MiaA/NifB-like_rSAM"/>
</dbReference>
<dbReference type="GO" id="GO:0046872">
    <property type="term" value="F:metal ion binding"/>
    <property type="evidence" value="ECO:0007669"/>
    <property type="project" value="UniProtKB-KW"/>
</dbReference>